<evidence type="ECO:0000256" key="1">
    <source>
        <dbReference type="SAM" id="MobiDB-lite"/>
    </source>
</evidence>
<feature type="compositionally biased region" description="Basic residues" evidence="1">
    <location>
        <begin position="12"/>
        <end position="32"/>
    </location>
</feature>
<accession>A0ABR3PR68</accession>
<organism evidence="2 3">
    <name type="scientific">Vanrija albida</name>
    <dbReference type="NCBI Taxonomy" id="181172"/>
    <lineage>
        <taxon>Eukaryota</taxon>
        <taxon>Fungi</taxon>
        <taxon>Dikarya</taxon>
        <taxon>Basidiomycota</taxon>
        <taxon>Agaricomycotina</taxon>
        <taxon>Tremellomycetes</taxon>
        <taxon>Trichosporonales</taxon>
        <taxon>Trichosporonaceae</taxon>
        <taxon>Vanrija</taxon>
    </lineage>
</organism>
<keyword evidence="3" id="KW-1185">Reference proteome</keyword>
<reference evidence="2 3" key="1">
    <citation type="submission" date="2023-08" db="EMBL/GenBank/DDBJ databases">
        <title>Annotated Genome Sequence of Vanrija albida AlHP1.</title>
        <authorList>
            <person name="Herzog R."/>
        </authorList>
    </citation>
    <scope>NUCLEOTIDE SEQUENCE [LARGE SCALE GENOMIC DNA]</scope>
    <source>
        <strain evidence="2 3">AlHP1</strain>
    </source>
</reference>
<feature type="region of interest" description="Disordered" evidence="1">
    <location>
        <begin position="1"/>
        <end position="105"/>
    </location>
</feature>
<gene>
    <name evidence="2" type="ORF">Q8F55_008550</name>
</gene>
<name>A0ABR3PR68_9TREE</name>
<protein>
    <submittedName>
        <fullName evidence="2">Uncharacterized protein</fullName>
    </submittedName>
</protein>
<evidence type="ECO:0000313" key="3">
    <source>
        <dbReference type="Proteomes" id="UP001565368"/>
    </source>
</evidence>
<feature type="compositionally biased region" description="Low complexity" evidence="1">
    <location>
        <begin position="40"/>
        <end position="54"/>
    </location>
</feature>
<dbReference type="EMBL" id="JBBXJM010000007">
    <property type="protein sequence ID" value="KAL1404938.1"/>
    <property type="molecule type" value="Genomic_DNA"/>
</dbReference>
<proteinExistence type="predicted"/>
<sequence length="287" mass="30678">MDRDDDPAQSRHLSKSARRRAKKALARTKSHPYARAQSSPATPRAAEPAPTDTASRAVSEEPLLFHAASSSQECEVSKSTGAPSPTTCGQYDDRSEPGAPGSVEKQRDHLERALIDHGEDEYTALVRAAVSAGFETLVVCSDRIESTGRFGAAAAEAFAAQMSAPVGITATAYLQYSHNARRWTDKCYLSLSSEMAKHLAALGNAFSTAINCQEGVAEFEARLAATTADFKRTIDDAGDGQVSSLRTVLREFGRALKEFIPSPGDGTLGRGVPRLTIPAWQPVARGK</sequence>
<dbReference type="GeneID" id="95989593"/>
<dbReference type="Proteomes" id="UP001565368">
    <property type="component" value="Unassembled WGS sequence"/>
</dbReference>
<evidence type="ECO:0000313" key="2">
    <source>
        <dbReference type="EMBL" id="KAL1404938.1"/>
    </source>
</evidence>
<comment type="caution">
    <text evidence="2">The sequence shown here is derived from an EMBL/GenBank/DDBJ whole genome shotgun (WGS) entry which is preliminary data.</text>
</comment>
<dbReference type="RefSeq" id="XP_069204882.1">
    <property type="nucleotide sequence ID" value="XM_069356945.1"/>
</dbReference>
<feature type="compositionally biased region" description="Polar residues" evidence="1">
    <location>
        <begin position="68"/>
        <end position="89"/>
    </location>
</feature>